<dbReference type="NCBIfam" id="TIGR03083">
    <property type="entry name" value="maleylpyruvate isomerase family mycothiol-dependent enzyme"/>
    <property type="match status" value="1"/>
</dbReference>
<dbReference type="Proteomes" id="UP000523447">
    <property type="component" value="Unassembled WGS sequence"/>
</dbReference>
<dbReference type="SUPFAM" id="SSF109854">
    <property type="entry name" value="DinB/YfiT-like putative metalloenzymes"/>
    <property type="match status" value="1"/>
</dbReference>
<keyword evidence="3" id="KW-0413">Isomerase</keyword>
<gene>
    <name evidence="3" type="ORF">HGA07_17595</name>
</gene>
<dbReference type="RefSeq" id="WP_040718589.1">
    <property type="nucleotide sequence ID" value="NZ_CAWPHS010000010.1"/>
</dbReference>
<keyword evidence="3" id="KW-0670">Pyruvate</keyword>
<dbReference type="InterPro" id="IPR024344">
    <property type="entry name" value="MDMPI_metal-binding"/>
</dbReference>
<dbReference type="InterPro" id="IPR017517">
    <property type="entry name" value="Maleyloyr_isom"/>
</dbReference>
<protein>
    <submittedName>
        <fullName evidence="3">Maleylpyruvate isomerase family mycothiol-dependent enzyme</fullName>
    </submittedName>
</protein>
<dbReference type="GO" id="GO:0016853">
    <property type="term" value="F:isomerase activity"/>
    <property type="evidence" value="ECO:0007669"/>
    <property type="project" value="UniProtKB-KW"/>
</dbReference>
<dbReference type="Pfam" id="PF11716">
    <property type="entry name" value="MDMPI_N"/>
    <property type="match status" value="1"/>
</dbReference>
<evidence type="ECO:0000313" key="4">
    <source>
        <dbReference type="Proteomes" id="UP000523447"/>
    </source>
</evidence>
<proteinExistence type="predicted"/>
<dbReference type="PANTHER" id="PTHR40758">
    <property type="entry name" value="CONSERVED PROTEIN"/>
    <property type="match status" value="1"/>
</dbReference>
<reference evidence="3 4" key="1">
    <citation type="submission" date="2020-04" db="EMBL/GenBank/DDBJ databases">
        <title>MicrobeNet Type strains.</title>
        <authorList>
            <person name="Nicholson A.C."/>
        </authorList>
    </citation>
    <scope>NUCLEOTIDE SEQUENCE [LARGE SCALE GENOMIC DNA]</scope>
    <source>
        <strain evidence="3 4">DSM 44445</strain>
    </source>
</reference>
<name>A0A7X6LZK0_9NOCA</name>
<dbReference type="EMBL" id="JAAXPE010000018">
    <property type="protein sequence ID" value="NKY87438.1"/>
    <property type="molecule type" value="Genomic_DNA"/>
</dbReference>
<keyword evidence="4" id="KW-1185">Reference proteome</keyword>
<sequence>MTLTFERYCDEIVSQTELLRQTLAGADTATPVPSCPGWSVGQLGRHLGGAQRWATAAVSRRVREPLPEDEFAFRDLSGYLDEDSEQLRQWLAAGADKLAAALREAGPGLPLWTPVPVQPTSDFYARRFTHETLIHRADATLALGADYHADPVVATDAIDEWLTLGSLPLMFEYKPETRELLGPGRTLHFHATDADPDLHAEWTVDLTGEAIAWRRAHERAAVAVRGPLTELLLVIYRRRPLADADIEVLGDGELFDFWLDRVSFG</sequence>
<dbReference type="AlphaFoldDB" id="A0A7X6LZK0"/>
<dbReference type="Pfam" id="PF07398">
    <property type="entry name" value="MDMPI_C"/>
    <property type="match status" value="1"/>
</dbReference>
<feature type="domain" description="MDMPI C-terminal" evidence="1">
    <location>
        <begin position="178"/>
        <end position="256"/>
    </location>
</feature>
<dbReference type="GO" id="GO:0046872">
    <property type="term" value="F:metal ion binding"/>
    <property type="evidence" value="ECO:0007669"/>
    <property type="project" value="InterPro"/>
</dbReference>
<evidence type="ECO:0000259" key="1">
    <source>
        <dbReference type="Pfam" id="PF07398"/>
    </source>
</evidence>
<feature type="domain" description="Mycothiol-dependent maleylpyruvate isomerase metal-binding" evidence="2">
    <location>
        <begin position="11"/>
        <end position="139"/>
    </location>
</feature>
<comment type="caution">
    <text evidence="3">The sequence shown here is derived from an EMBL/GenBank/DDBJ whole genome shotgun (WGS) entry which is preliminary data.</text>
</comment>
<dbReference type="InterPro" id="IPR010872">
    <property type="entry name" value="MDMPI_C-term_domain"/>
</dbReference>
<dbReference type="GO" id="GO:0005886">
    <property type="term" value="C:plasma membrane"/>
    <property type="evidence" value="ECO:0007669"/>
    <property type="project" value="TreeGrafter"/>
</dbReference>
<dbReference type="Gene3D" id="1.20.120.450">
    <property type="entry name" value="dinb family like domain"/>
    <property type="match status" value="1"/>
</dbReference>
<evidence type="ECO:0000313" key="3">
    <source>
        <dbReference type="EMBL" id="NKY87438.1"/>
    </source>
</evidence>
<organism evidence="3 4">
    <name type="scientific">Nocardia veterana</name>
    <dbReference type="NCBI Taxonomy" id="132249"/>
    <lineage>
        <taxon>Bacteria</taxon>
        <taxon>Bacillati</taxon>
        <taxon>Actinomycetota</taxon>
        <taxon>Actinomycetes</taxon>
        <taxon>Mycobacteriales</taxon>
        <taxon>Nocardiaceae</taxon>
        <taxon>Nocardia</taxon>
    </lineage>
</organism>
<evidence type="ECO:0000259" key="2">
    <source>
        <dbReference type="Pfam" id="PF11716"/>
    </source>
</evidence>
<dbReference type="InterPro" id="IPR034660">
    <property type="entry name" value="DinB/YfiT-like"/>
</dbReference>
<accession>A0A7X6LZK0</accession>
<dbReference type="PANTHER" id="PTHR40758:SF1">
    <property type="entry name" value="CONSERVED PROTEIN"/>
    <property type="match status" value="1"/>
</dbReference>